<dbReference type="Proteomes" id="UP000037696">
    <property type="component" value="Unassembled WGS sequence"/>
</dbReference>
<keyword evidence="1" id="KW-0472">Membrane</keyword>
<gene>
    <name evidence="2" type="ORF">ACN38_g10809</name>
</gene>
<sequence>MFEGGEKYIVGIHVPRSRGREVWEYKVRVQLQRVPSPSLRNLSTYIVYTHRTMKYVLFFFSFSFFSAHMNIQGPDLRFGLPSRDIPPGTTFQKGVFYRPNGRFHRQRTFLERKIRCIQSFAMQFDPLSSEWTFVPTSTGDIHSLFIIYYNIILMCSIISATSWLSISVLVLSPCRFLLTE</sequence>
<dbReference type="EMBL" id="LHQQ01000256">
    <property type="protein sequence ID" value="KOS38363.1"/>
    <property type="molecule type" value="Genomic_DNA"/>
</dbReference>
<name>A0A0M9WBA5_9EURO</name>
<protein>
    <submittedName>
        <fullName evidence="2">Uncharacterized protein</fullName>
    </submittedName>
</protein>
<proteinExistence type="predicted"/>
<evidence type="ECO:0000313" key="2">
    <source>
        <dbReference type="EMBL" id="KOS38363.1"/>
    </source>
</evidence>
<accession>A0A0M9WBA5</accession>
<organism evidence="2 3">
    <name type="scientific">Penicillium nordicum</name>
    <dbReference type="NCBI Taxonomy" id="229535"/>
    <lineage>
        <taxon>Eukaryota</taxon>
        <taxon>Fungi</taxon>
        <taxon>Dikarya</taxon>
        <taxon>Ascomycota</taxon>
        <taxon>Pezizomycotina</taxon>
        <taxon>Eurotiomycetes</taxon>
        <taxon>Eurotiomycetidae</taxon>
        <taxon>Eurotiales</taxon>
        <taxon>Aspergillaceae</taxon>
        <taxon>Penicillium</taxon>
    </lineage>
</organism>
<dbReference type="AlphaFoldDB" id="A0A0M9WBA5"/>
<evidence type="ECO:0000313" key="3">
    <source>
        <dbReference type="Proteomes" id="UP000037696"/>
    </source>
</evidence>
<feature type="transmembrane region" description="Helical" evidence="1">
    <location>
        <begin position="146"/>
        <end position="171"/>
    </location>
</feature>
<keyword evidence="1" id="KW-0812">Transmembrane</keyword>
<feature type="transmembrane region" description="Helical" evidence="1">
    <location>
        <begin position="55"/>
        <end position="71"/>
    </location>
</feature>
<reference evidence="2 3" key="1">
    <citation type="submission" date="2015-08" db="EMBL/GenBank/DDBJ databases">
        <title>Genome sequencing of Penicillium nordicum.</title>
        <authorList>
            <person name="Nguyen H.D."/>
            <person name="Seifert K.A."/>
        </authorList>
    </citation>
    <scope>NUCLEOTIDE SEQUENCE [LARGE SCALE GENOMIC DNA]</scope>
    <source>
        <strain evidence="2 3">DAOMC 185683</strain>
    </source>
</reference>
<comment type="caution">
    <text evidence="2">The sequence shown here is derived from an EMBL/GenBank/DDBJ whole genome shotgun (WGS) entry which is preliminary data.</text>
</comment>
<keyword evidence="3" id="KW-1185">Reference proteome</keyword>
<evidence type="ECO:0000256" key="1">
    <source>
        <dbReference type="SAM" id="Phobius"/>
    </source>
</evidence>
<keyword evidence="1" id="KW-1133">Transmembrane helix</keyword>